<evidence type="ECO:0000313" key="3">
    <source>
        <dbReference type="Proteomes" id="UP000824166"/>
    </source>
</evidence>
<reference evidence="2 3" key="1">
    <citation type="submission" date="2021-06" db="EMBL/GenBank/DDBJ databases">
        <authorList>
            <person name="Jeong J.W."/>
        </authorList>
    </citation>
    <scope>NUCLEOTIDE SEQUENCE [LARGE SCALE GENOMIC DNA]</scope>
    <source>
        <strain evidence="2 3">MMS21-TAE1-1</strain>
    </source>
</reference>
<proteinExistence type="predicted"/>
<evidence type="ECO:0000256" key="1">
    <source>
        <dbReference type="SAM" id="MobiDB-lite"/>
    </source>
</evidence>
<protein>
    <recommendedName>
        <fullName evidence="4">RNA polymerase sigma-70 region 2 domain-containing protein</fullName>
    </recommendedName>
</protein>
<gene>
    <name evidence="2" type="ORF">KSW38_04680</name>
</gene>
<feature type="region of interest" description="Disordered" evidence="1">
    <location>
        <begin position="1"/>
        <end position="27"/>
    </location>
</feature>
<evidence type="ECO:0000313" key="2">
    <source>
        <dbReference type="EMBL" id="MBU8865582.1"/>
    </source>
</evidence>
<organism evidence="2 3">
    <name type="scientific">Paenarthrobacter aromaticivorans</name>
    <dbReference type="NCBI Taxonomy" id="2849150"/>
    <lineage>
        <taxon>Bacteria</taxon>
        <taxon>Bacillati</taxon>
        <taxon>Actinomycetota</taxon>
        <taxon>Actinomycetes</taxon>
        <taxon>Micrococcales</taxon>
        <taxon>Micrococcaceae</taxon>
        <taxon>Paenarthrobacter</taxon>
    </lineage>
</organism>
<name>A0ABS6I576_9MICC</name>
<keyword evidence="3" id="KW-1185">Reference proteome</keyword>
<dbReference type="RefSeq" id="WP_216923261.1">
    <property type="nucleotide sequence ID" value="NZ_JAHOPC010000002.1"/>
</dbReference>
<evidence type="ECO:0008006" key="4">
    <source>
        <dbReference type="Google" id="ProtNLM"/>
    </source>
</evidence>
<sequence length="297" mass="32600">MSLNDKIEQAEQLQSRPGTVDISLTGPPEPMLSVSVDQMMGAVEGVRRYVASHLAHIGRACDVDDVLQDIRVAVWNGVARGSYRALPGVPFEAWVQGVTSNICAAHTRRELNHKTLPLLLDPTGDEVSGSWGRLSAILIAQDNPENQEIIDREWAVMVLQLTREAVPAPTWRMAIESLTAPRQYALPTRHDRRRWNAVTAVRQTAKTVSLALDVTPGSIGDIGQLCQRAVACLPSALLREVANAIVLPDIHGSERQAAIARLARELGVTDRYVAVQIGTARRLYQTAWRVARRAASF</sequence>
<comment type="caution">
    <text evidence="2">The sequence shown here is derived from an EMBL/GenBank/DDBJ whole genome shotgun (WGS) entry which is preliminary data.</text>
</comment>
<dbReference type="Proteomes" id="UP000824166">
    <property type="component" value="Unassembled WGS sequence"/>
</dbReference>
<dbReference type="EMBL" id="JAHOPC010000002">
    <property type="protein sequence ID" value="MBU8865582.1"/>
    <property type="molecule type" value="Genomic_DNA"/>
</dbReference>
<accession>A0ABS6I576</accession>